<dbReference type="Proteomes" id="UP000466864">
    <property type="component" value="Unassembled WGS sequence"/>
</dbReference>
<keyword evidence="1" id="KW-0472">Membrane</keyword>
<feature type="transmembrane region" description="Helical" evidence="1">
    <location>
        <begin position="375"/>
        <end position="392"/>
    </location>
</feature>
<evidence type="ECO:0008006" key="4">
    <source>
        <dbReference type="Google" id="ProtNLM"/>
    </source>
</evidence>
<comment type="caution">
    <text evidence="2">The sequence shown here is derived from an EMBL/GenBank/DDBJ whole genome shotgun (WGS) entry which is preliminary data.</text>
</comment>
<keyword evidence="3" id="KW-1185">Reference proteome</keyword>
<feature type="transmembrane region" description="Helical" evidence="1">
    <location>
        <begin position="249"/>
        <end position="273"/>
    </location>
</feature>
<dbReference type="RefSeq" id="WP_154458391.1">
    <property type="nucleotide sequence ID" value="NZ_VUMV01000006.1"/>
</dbReference>
<keyword evidence="1" id="KW-0812">Transmembrane</keyword>
<feature type="transmembrane region" description="Helical" evidence="1">
    <location>
        <begin position="171"/>
        <end position="190"/>
    </location>
</feature>
<gene>
    <name evidence="2" type="ORF">FYJ60_09150</name>
</gene>
<evidence type="ECO:0000313" key="2">
    <source>
        <dbReference type="EMBL" id="MST82481.1"/>
    </source>
</evidence>
<sequence length="496" mass="57536">MKKEKILPSFIYLYLSLPILILILGWIKLYLAVPLAVALVWCCCRAVRGESAFWTPQWNRDMVRRAVFIVLILALWVYFAGIGGLAWQNPDHYYRNEIFHILVDKPWPVRVSEEGVIRALNYYIGFWMPAAAFGKIFGLSAGFLFQAFWAVLGLGLVYTCICDHLRRFEKWPLAVFIFFSGLDVVGDILWKRDASDIFSTYHLEWWSADFWEYSAFTTDLFWVFNQVIYAWLILLLLMRQKDNRRIVLIWSFGLFTCSLPFVGMIPYLIWLMFRNFRDQRRAVSGKAGRAGKKTEKKLWGETAAAWIRGLFTLENVLGGGIVGLLSYSYIRTSSTSQNSLLFLPGKISLMNYVFFCILEFGVYAIAVYRYRKNQKLYWMTIVILFLCAFIRVGTGPDFSMRASIPALTVLYLMVVDALAESSRKKEWKVFIPLVLLLCIGAVTPIHEMARTVEGNAQYYEQNQPLTKIFVQESQVMQSHNFSSNADENFFYKYLAR</sequence>
<protein>
    <recommendedName>
        <fullName evidence="4">Glycosyltransferase RgtA/B/C/D-like domain-containing protein</fullName>
    </recommendedName>
</protein>
<proteinExistence type="predicted"/>
<feature type="transmembrane region" description="Helical" evidence="1">
    <location>
        <begin position="210"/>
        <end position="237"/>
    </location>
</feature>
<evidence type="ECO:0000313" key="3">
    <source>
        <dbReference type="Proteomes" id="UP000466864"/>
    </source>
</evidence>
<accession>A0A7X2TQ54</accession>
<feature type="transmembrane region" description="Helical" evidence="1">
    <location>
        <begin position="136"/>
        <end position="159"/>
    </location>
</feature>
<feature type="transmembrane region" description="Helical" evidence="1">
    <location>
        <begin position="427"/>
        <end position="445"/>
    </location>
</feature>
<keyword evidence="1" id="KW-1133">Transmembrane helix</keyword>
<evidence type="ECO:0000256" key="1">
    <source>
        <dbReference type="SAM" id="Phobius"/>
    </source>
</evidence>
<feature type="transmembrane region" description="Helical" evidence="1">
    <location>
        <begin position="398"/>
        <end position="415"/>
    </location>
</feature>
<reference evidence="2 3" key="1">
    <citation type="submission" date="2019-08" db="EMBL/GenBank/DDBJ databases">
        <title>In-depth cultivation of the pig gut microbiome towards novel bacterial diversity and tailored functional studies.</title>
        <authorList>
            <person name="Wylensek D."/>
            <person name="Hitch T.C.A."/>
            <person name="Clavel T."/>
        </authorList>
    </citation>
    <scope>NUCLEOTIDE SEQUENCE [LARGE SCALE GENOMIC DNA]</scope>
    <source>
        <strain evidence="2 3">Oil+RF-744-WCA-WT-13</strain>
    </source>
</reference>
<dbReference type="EMBL" id="VUMV01000006">
    <property type="protein sequence ID" value="MST82481.1"/>
    <property type="molecule type" value="Genomic_DNA"/>
</dbReference>
<feature type="transmembrane region" description="Helical" evidence="1">
    <location>
        <begin position="67"/>
        <end position="87"/>
    </location>
</feature>
<name>A0A7X2TQ54_9FIRM</name>
<feature type="transmembrane region" description="Helical" evidence="1">
    <location>
        <begin position="7"/>
        <end position="24"/>
    </location>
</feature>
<dbReference type="AlphaFoldDB" id="A0A7X2TQ54"/>
<organism evidence="2 3">
    <name type="scientific">Bilifractor porci</name>
    <dbReference type="NCBI Taxonomy" id="2606636"/>
    <lineage>
        <taxon>Bacteria</taxon>
        <taxon>Bacillati</taxon>
        <taxon>Bacillota</taxon>
        <taxon>Clostridia</taxon>
        <taxon>Lachnospirales</taxon>
        <taxon>Lachnospiraceae</taxon>
        <taxon>Bilifractor</taxon>
    </lineage>
</organism>
<feature type="transmembrane region" description="Helical" evidence="1">
    <location>
        <begin position="349"/>
        <end position="368"/>
    </location>
</feature>